<keyword evidence="1" id="KW-0812">Transmembrane</keyword>
<keyword evidence="4" id="KW-1185">Reference proteome</keyword>
<dbReference type="Pfam" id="PF03476">
    <property type="entry name" value="MOSC_N"/>
    <property type="match status" value="1"/>
</dbReference>
<accession>A0AAN8X5N8</accession>
<dbReference type="GO" id="GO:0003824">
    <property type="term" value="F:catalytic activity"/>
    <property type="evidence" value="ECO:0007669"/>
    <property type="project" value="InterPro"/>
</dbReference>
<dbReference type="InterPro" id="IPR005302">
    <property type="entry name" value="MoCF_Sase_C"/>
</dbReference>
<dbReference type="SUPFAM" id="SSF141673">
    <property type="entry name" value="MOSC N-terminal domain-like"/>
    <property type="match status" value="1"/>
</dbReference>
<protein>
    <recommendedName>
        <fullName evidence="2">MOSC domain-containing protein</fullName>
    </recommendedName>
</protein>
<dbReference type="Proteomes" id="UP001381693">
    <property type="component" value="Unassembled WGS sequence"/>
</dbReference>
<dbReference type="GO" id="GO:0030151">
    <property type="term" value="F:molybdenum ion binding"/>
    <property type="evidence" value="ECO:0007669"/>
    <property type="project" value="InterPro"/>
</dbReference>
<comment type="caution">
    <text evidence="3">The sequence shown here is derived from an EMBL/GenBank/DDBJ whole genome shotgun (WGS) entry which is preliminary data.</text>
</comment>
<dbReference type="PANTHER" id="PTHR14237:SF19">
    <property type="entry name" value="MITOCHONDRIAL AMIDOXIME REDUCING COMPONENT 1"/>
    <property type="match status" value="1"/>
</dbReference>
<evidence type="ECO:0000313" key="3">
    <source>
        <dbReference type="EMBL" id="KAK7078375.1"/>
    </source>
</evidence>
<dbReference type="InterPro" id="IPR005303">
    <property type="entry name" value="MOCOS_middle"/>
</dbReference>
<dbReference type="PROSITE" id="PS51340">
    <property type="entry name" value="MOSC"/>
    <property type="match status" value="1"/>
</dbReference>
<proteinExistence type="predicted"/>
<dbReference type="EMBL" id="JAXCGZ010007864">
    <property type="protein sequence ID" value="KAK7078375.1"/>
    <property type="molecule type" value="Genomic_DNA"/>
</dbReference>
<reference evidence="3 4" key="1">
    <citation type="submission" date="2023-11" db="EMBL/GenBank/DDBJ databases">
        <title>Halocaridina rubra genome assembly.</title>
        <authorList>
            <person name="Smith C."/>
        </authorList>
    </citation>
    <scope>NUCLEOTIDE SEQUENCE [LARGE SCALE GENOMIC DNA]</scope>
    <source>
        <strain evidence="3">EP-1</strain>
        <tissue evidence="3">Whole</tissue>
    </source>
</reference>
<sequence>MIQQLMNQKVGILATLIAGAALSVYVYWMKHNKQRRRNPVKSLLMKPEDLQSLKWECVGHVSKVWLYPVKSCAPMTLQTAQAWPLGLTDGKIRDRSFMFATEKGTMITGRMIGATVQIQPSLKDNTLTLRHESVDELSVNLDEVEENKIETVSAIFGDPVPGLDCGDVAAQWLEKVLKKKARLLYHSTIPSPRRTQEFVEQYPLMKGDDNALYADQFPYMLMTRESVADLEKRVNFPLSPQNFRPNILVEGSNKPYDEDDWAYIKIGDAIFRNLSPCSRCIFTTVHYKTGIKEPNMEPIRTLRTYRKTDDSNSPFFGLNLGIELIGSISELDEVFVTRFSQM</sequence>
<gene>
    <name evidence="3" type="ORF">SK128_001540</name>
</gene>
<dbReference type="Pfam" id="PF03473">
    <property type="entry name" value="MOSC"/>
    <property type="match status" value="1"/>
</dbReference>
<keyword evidence="1" id="KW-0472">Membrane</keyword>
<evidence type="ECO:0000256" key="1">
    <source>
        <dbReference type="SAM" id="Phobius"/>
    </source>
</evidence>
<dbReference type="PANTHER" id="PTHR14237">
    <property type="entry name" value="MOLYBDOPTERIN COFACTOR SULFURASE MOSC"/>
    <property type="match status" value="1"/>
</dbReference>
<dbReference type="AlphaFoldDB" id="A0AAN8X5N8"/>
<feature type="transmembrane region" description="Helical" evidence="1">
    <location>
        <begin position="12"/>
        <end position="28"/>
    </location>
</feature>
<evidence type="ECO:0000259" key="2">
    <source>
        <dbReference type="PROSITE" id="PS51340"/>
    </source>
</evidence>
<keyword evidence="1" id="KW-1133">Transmembrane helix</keyword>
<name>A0AAN8X5N8_HALRR</name>
<dbReference type="SUPFAM" id="SSF50800">
    <property type="entry name" value="PK beta-barrel domain-like"/>
    <property type="match status" value="1"/>
</dbReference>
<dbReference type="InterPro" id="IPR011037">
    <property type="entry name" value="Pyrv_Knase-like_insert_dom_sf"/>
</dbReference>
<feature type="domain" description="MOSC" evidence="2">
    <location>
        <begin position="187"/>
        <end position="337"/>
    </location>
</feature>
<dbReference type="GO" id="GO:0030170">
    <property type="term" value="F:pyridoxal phosphate binding"/>
    <property type="evidence" value="ECO:0007669"/>
    <property type="project" value="InterPro"/>
</dbReference>
<organism evidence="3 4">
    <name type="scientific">Halocaridina rubra</name>
    <name type="common">Hawaiian red shrimp</name>
    <dbReference type="NCBI Taxonomy" id="373956"/>
    <lineage>
        <taxon>Eukaryota</taxon>
        <taxon>Metazoa</taxon>
        <taxon>Ecdysozoa</taxon>
        <taxon>Arthropoda</taxon>
        <taxon>Crustacea</taxon>
        <taxon>Multicrustacea</taxon>
        <taxon>Malacostraca</taxon>
        <taxon>Eumalacostraca</taxon>
        <taxon>Eucarida</taxon>
        <taxon>Decapoda</taxon>
        <taxon>Pleocyemata</taxon>
        <taxon>Caridea</taxon>
        <taxon>Atyoidea</taxon>
        <taxon>Atyidae</taxon>
        <taxon>Halocaridina</taxon>
    </lineage>
</organism>
<evidence type="ECO:0000313" key="4">
    <source>
        <dbReference type="Proteomes" id="UP001381693"/>
    </source>
</evidence>